<reference evidence="2 3" key="1">
    <citation type="submission" date="2020-07" db="EMBL/GenBank/DDBJ databases">
        <title>Comparative genomics of pyrophilous fungi reveals a link between fire events and developmental genes.</title>
        <authorList>
            <consortium name="DOE Joint Genome Institute"/>
            <person name="Steindorff A.S."/>
            <person name="Carver A."/>
            <person name="Calhoun S."/>
            <person name="Stillman K."/>
            <person name="Liu H."/>
            <person name="Lipzen A."/>
            <person name="Pangilinan J."/>
            <person name="Labutti K."/>
            <person name="Bruns T.D."/>
            <person name="Grigoriev I.V."/>
        </authorList>
    </citation>
    <scope>NUCLEOTIDE SEQUENCE [LARGE SCALE GENOMIC DNA]</scope>
    <source>
        <strain evidence="2 3">CBS 144469</strain>
    </source>
</reference>
<feature type="compositionally biased region" description="Polar residues" evidence="1">
    <location>
        <begin position="53"/>
        <end position="65"/>
    </location>
</feature>
<feature type="compositionally biased region" description="Basic residues" evidence="1">
    <location>
        <begin position="143"/>
        <end position="152"/>
    </location>
</feature>
<dbReference type="AlphaFoldDB" id="A0A8H6HR63"/>
<evidence type="ECO:0000313" key="3">
    <source>
        <dbReference type="Proteomes" id="UP000521943"/>
    </source>
</evidence>
<feature type="non-terminal residue" evidence="2">
    <location>
        <position position="162"/>
    </location>
</feature>
<protein>
    <submittedName>
        <fullName evidence="2">Uncharacterized protein</fullName>
    </submittedName>
</protein>
<organism evidence="2 3">
    <name type="scientific">Ephemerocybe angulata</name>
    <dbReference type="NCBI Taxonomy" id="980116"/>
    <lineage>
        <taxon>Eukaryota</taxon>
        <taxon>Fungi</taxon>
        <taxon>Dikarya</taxon>
        <taxon>Basidiomycota</taxon>
        <taxon>Agaricomycotina</taxon>
        <taxon>Agaricomycetes</taxon>
        <taxon>Agaricomycetidae</taxon>
        <taxon>Agaricales</taxon>
        <taxon>Agaricineae</taxon>
        <taxon>Psathyrellaceae</taxon>
        <taxon>Ephemerocybe</taxon>
    </lineage>
</organism>
<evidence type="ECO:0000256" key="1">
    <source>
        <dbReference type="SAM" id="MobiDB-lite"/>
    </source>
</evidence>
<proteinExistence type="predicted"/>
<evidence type="ECO:0000313" key="2">
    <source>
        <dbReference type="EMBL" id="KAF6751240.1"/>
    </source>
</evidence>
<dbReference type="EMBL" id="JACGCI010000051">
    <property type="protein sequence ID" value="KAF6751240.1"/>
    <property type="molecule type" value="Genomic_DNA"/>
</dbReference>
<feature type="region of interest" description="Disordered" evidence="1">
    <location>
        <begin position="1"/>
        <end position="69"/>
    </location>
</feature>
<feature type="compositionally biased region" description="Basic and acidic residues" evidence="1">
    <location>
        <begin position="111"/>
        <end position="120"/>
    </location>
</feature>
<feature type="region of interest" description="Disordered" evidence="1">
    <location>
        <begin position="85"/>
        <end position="162"/>
    </location>
</feature>
<sequence length="162" mass="18141">MTTSATPEPIDGDDVRATNSWSSPPPTRASPRPCAARHLTAPQIRSNAAILDSQGTHSESGLTSSHSKDQALVYDARVAALTENGDISTTTARNRERRTTPTYLGSPRSITLREQRQRRAERTRKRRLTACPASSPMKEAWPHHRRRRRAPIRRPILSEESR</sequence>
<keyword evidence="3" id="KW-1185">Reference proteome</keyword>
<name>A0A8H6HR63_9AGAR</name>
<dbReference type="Proteomes" id="UP000521943">
    <property type="component" value="Unassembled WGS sequence"/>
</dbReference>
<comment type="caution">
    <text evidence="2">The sequence shown here is derived from an EMBL/GenBank/DDBJ whole genome shotgun (WGS) entry which is preliminary data.</text>
</comment>
<gene>
    <name evidence="2" type="ORF">DFP72DRAFT_907905</name>
</gene>
<accession>A0A8H6HR63</accession>